<evidence type="ECO:0000313" key="5">
    <source>
        <dbReference type="EMBL" id="QEE26933.1"/>
    </source>
</evidence>
<dbReference type="RefSeq" id="WP_147646129.1">
    <property type="nucleotide sequence ID" value="NZ_CP042806.1"/>
</dbReference>
<dbReference type="PROSITE" id="PS50949">
    <property type="entry name" value="HTH_GNTR"/>
    <property type="match status" value="1"/>
</dbReference>
<dbReference type="Pfam" id="PF00392">
    <property type="entry name" value="GntR"/>
    <property type="match status" value="1"/>
</dbReference>
<dbReference type="KEGG" id="talb:FTW19_02280"/>
<dbReference type="PANTHER" id="PTHR38445">
    <property type="entry name" value="HTH-TYPE TRANSCRIPTIONAL REPRESSOR YTRA"/>
    <property type="match status" value="1"/>
</dbReference>
<dbReference type="InterPro" id="IPR036388">
    <property type="entry name" value="WH-like_DNA-bd_sf"/>
</dbReference>
<evidence type="ECO:0000259" key="4">
    <source>
        <dbReference type="PROSITE" id="PS50949"/>
    </source>
</evidence>
<dbReference type="Gene3D" id="1.10.10.10">
    <property type="entry name" value="Winged helix-like DNA-binding domain superfamily/Winged helix DNA-binding domain"/>
    <property type="match status" value="1"/>
</dbReference>
<keyword evidence="1" id="KW-0805">Transcription regulation</keyword>
<evidence type="ECO:0000313" key="6">
    <source>
        <dbReference type="Proteomes" id="UP000321820"/>
    </source>
</evidence>
<dbReference type="SUPFAM" id="SSF46785">
    <property type="entry name" value="Winged helix' DNA-binding domain"/>
    <property type="match status" value="1"/>
</dbReference>
<protein>
    <submittedName>
        <fullName evidence="5">GntR family transcriptional regulator</fullName>
    </submittedName>
</protein>
<evidence type="ECO:0000256" key="3">
    <source>
        <dbReference type="ARBA" id="ARBA00023163"/>
    </source>
</evidence>
<proteinExistence type="predicted"/>
<gene>
    <name evidence="5" type="ORF">FTW19_02280</name>
</gene>
<name>A0A5B9E3K2_9BACT</name>
<dbReference type="CDD" id="cd07377">
    <property type="entry name" value="WHTH_GntR"/>
    <property type="match status" value="1"/>
</dbReference>
<dbReference type="SMART" id="SM00345">
    <property type="entry name" value="HTH_GNTR"/>
    <property type="match status" value="1"/>
</dbReference>
<dbReference type="GO" id="GO:0003677">
    <property type="term" value="F:DNA binding"/>
    <property type="evidence" value="ECO:0007669"/>
    <property type="project" value="UniProtKB-KW"/>
</dbReference>
<organism evidence="5 6">
    <name type="scientific">Terriglobus albidus</name>
    <dbReference type="NCBI Taxonomy" id="1592106"/>
    <lineage>
        <taxon>Bacteria</taxon>
        <taxon>Pseudomonadati</taxon>
        <taxon>Acidobacteriota</taxon>
        <taxon>Terriglobia</taxon>
        <taxon>Terriglobales</taxon>
        <taxon>Acidobacteriaceae</taxon>
        <taxon>Terriglobus</taxon>
    </lineage>
</organism>
<sequence>MKSRSEKPRPPFRFRLDAVSGVPVYRQVIDQVRGALATGALIAGDQLPTVRQLAVDLAINPNTVVRAYRELELSGLIETQQGSGTFIGEGRLRNAGAERERQLNQIVEETIARAGAGGFSLDELLAALRAAKERVRKERS</sequence>
<keyword evidence="6" id="KW-1185">Reference proteome</keyword>
<dbReference type="EMBL" id="CP042806">
    <property type="protein sequence ID" value="QEE26933.1"/>
    <property type="molecule type" value="Genomic_DNA"/>
</dbReference>
<dbReference type="InterPro" id="IPR000524">
    <property type="entry name" value="Tscrpt_reg_HTH_GntR"/>
</dbReference>
<accession>A0A5B9E3K2</accession>
<dbReference type="Proteomes" id="UP000321820">
    <property type="component" value="Chromosome"/>
</dbReference>
<reference evidence="5 6" key="1">
    <citation type="submission" date="2019-08" db="EMBL/GenBank/DDBJ databases">
        <title>Complete genome sequence of Terriglobus albidus strain ORNL.</title>
        <authorList>
            <person name="Podar M."/>
        </authorList>
    </citation>
    <scope>NUCLEOTIDE SEQUENCE [LARGE SCALE GENOMIC DNA]</scope>
    <source>
        <strain evidence="5 6">ORNL</strain>
    </source>
</reference>
<evidence type="ECO:0000256" key="1">
    <source>
        <dbReference type="ARBA" id="ARBA00023015"/>
    </source>
</evidence>
<dbReference type="AlphaFoldDB" id="A0A5B9E3K2"/>
<feature type="domain" description="HTH gntR-type" evidence="4">
    <location>
        <begin position="22"/>
        <end position="90"/>
    </location>
</feature>
<keyword evidence="2" id="KW-0238">DNA-binding</keyword>
<evidence type="ECO:0000256" key="2">
    <source>
        <dbReference type="ARBA" id="ARBA00023125"/>
    </source>
</evidence>
<dbReference type="InterPro" id="IPR036390">
    <property type="entry name" value="WH_DNA-bd_sf"/>
</dbReference>
<dbReference type="GO" id="GO:0003700">
    <property type="term" value="F:DNA-binding transcription factor activity"/>
    <property type="evidence" value="ECO:0007669"/>
    <property type="project" value="InterPro"/>
</dbReference>
<dbReference type="OrthoDB" id="362473at2"/>
<dbReference type="PANTHER" id="PTHR38445:SF7">
    <property type="entry name" value="GNTR-FAMILY TRANSCRIPTIONAL REGULATOR"/>
    <property type="match status" value="1"/>
</dbReference>
<keyword evidence="3" id="KW-0804">Transcription</keyword>